<evidence type="ECO:0000313" key="3">
    <source>
        <dbReference type="Proteomes" id="UP001058974"/>
    </source>
</evidence>
<accession>A0A9D5B015</accession>
<proteinExistence type="predicted"/>
<dbReference type="Gramene" id="Psat03G0082000-T1">
    <property type="protein sequence ID" value="KAI5424779.1"/>
    <property type="gene ID" value="KIW84_030820"/>
</dbReference>
<comment type="caution">
    <text evidence="2">The sequence shown here is derived from an EMBL/GenBank/DDBJ whole genome shotgun (WGS) entry which is preliminary data.</text>
</comment>
<sequence>MKLILDLFLTIFFIIKSFHATLLVRDNCTQPIPEIGSLGMHSLDVVVTNQIGGHFETVHSKLQQIFAVIKSHLDATILATVFRGESVTHVESLNDTVRGGFHGRCYVCLWICGFDAINRFKSVLAKIFIFCILTNDLNRSLLSFHLRILTIFVNNSNNADGNSYDEDKRNN</sequence>
<gene>
    <name evidence="2" type="ORF">KIW84_030820</name>
</gene>
<name>A0A9D5B015_PEA</name>
<organism evidence="2 3">
    <name type="scientific">Pisum sativum</name>
    <name type="common">Garden pea</name>
    <name type="synonym">Lathyrus oleraceus</name>
    <dbReference type="NCBI Taxonomy" id="3888"/>
    <lineage>
        <taxon>Eukaryota</taxon>
        <taxon>Viridiplantae</taxon>
        <taxon>Streptophyta</taxon>
        <taxon>Embryophyta</taxon>
        <taxon>Tracheophyta</taxon>
        <taxon>Spermatophyta</taxon>
        <taxon>Magnoliopsida</taxon>
        <taxon>eudicotyledons</taxon>
        <taxon>Gunneridae</taxon>
        <taxon>Pentapetalae</taxon>
        <taxon>rosids</taxon>
        <taxon>fabids</taxon>
        <taxon>Fabales</taxon>
        <taxon>Fabaceae</taxon>
        <taxon>Papilionoideae</taxon>
        <taxon>50 kb inversion clade</taxon>
        <taxon>NPAAA clade</taxon>
        <taxon>Hologalegina</taxon>
        <taxon>IRL clade</taxon>
        <taxon>Fabeae</taxon>
        <taxon>Lathyrus</taxon>
    </lineage>
</organism>
<keyword evidence="1" id="KW-0732">Signal</keyword>
<keyword evidence="3" id="KW-1185">Reference proteome</keyword>
<evidence type="ECO:0008006" key="4">
    <source>
        <dbReference type="Google" id="ProtNLM"/>
    </source>
</evidence>
<evidence type="ECO:0000256" key="1">
    <source>
        <dbReference type="SAM" id="SignalP"/>
    </source>
</evidence>
<evidence type="ECO:0000313" key="2">
    <source>
        <dbReference type="EMBL" id="KAI5424779.1"/>
    </source>
</evidence>
<protein>
    <recommendedName>
        <fullName evidence="4">Secreted protein</fullName>
    </recommendedName>
</protein>
<dbReference type="AlphaFoldDB" id="A0A9D5B015"/>
<dbReference type="Proteomes" id="UP001058974">
    <property type="component" value="Chromosome 3"/>
</dbReference>
<dbReference type="EMBL" id="JAMSHJ010000003">
    <property type="protein sequence ID" value="KAI5424779.1"/>
    <property type="molecule type" value="Genomic_DNA"/>
</dbReference>
<feature type="chain" id="PRO_5038340829" description="Secreted protein" evidence="1">
    <location>
        <begin position="21"/>
        <end position="171"/>
    </location>
</feature>
<feature type="signal peptide" evidence="1">
    <location>
        <begin position="1"/>
        <end position="20"/>
    </location>
</feature>
<reference evidence="2 3" key="1">
    <citation type="journal article" date="2022" name="Nat. Genet.">
        <title>Improved pea reference genome and pan-genome highlight genomic features and evolutionary characteristics.</title>
        <authorList>
            <person name="Yang T."/>
            <person name="Liu R."/>
            <person name="Luo Y."/>
            <person name="Hu S."/>
            <person name="Wang D."/>
            <person name="Wang C."/>
            <person name="Pandey M.K."/>
            <person name="Ge S."/>
            <person name="Xu Q."/>
            <person name="Li N."/>
            <person name="Li G."/>
            <person name="Huang Y."/>
            <person name="Saxena R.K."/>
            <person name="Ji Y."/>
            <person name="Li M."/>
            <person name="Yan X."/>
            <person name="He Y."/>
            <person name="Liu Y."/>
            <person name="Wang X."/>
            <person name="Xiang C."/>
            <person name="Varshney R.K."/>
            <person name="Ding H."/>
            <person name="Gao S."/>
            <person name="Zong X."/>
        </authorList>
    </citation>
    <scope>NUCLEOTIDE SEQUENCE [LARGE SCALE GENOMIC DNA]</scope>
    <source>
        <strain evidence="2 3">cv. Zhongwan 6</strain>
    </source>
</reference>